<evidence type="ECO:0000313" key="7">
    <source>
        <dbReference type="EMBL" id="SUM84406.1"/>
    </source>
</evidence>
<evidence type="ECO:0000256" key="3">
    <source>
        <dbReference type="ARBA" id="ARBA00022729"/>
    </source>
</evidence>
<dbReference type="EMBL" id="UHED01000001">
    <property type="protein sequence ID" value="SUM84406.1"/>
    <property type="molecule type" value="Genomic_DNA"/>
</dbReference>
<organism evidence="7 8">
    <name type="scientific">Staphylococcus saprophyticus</name>
    <dbReference type="NCBI Taxonomy" id="29385"/>
    <lineage>
        <taxon>Bacteria</taxon>
        <taxon>Bacillati</taxon>
        <taxon>Bacillota</taxon>
        <taxon>Bacilli</taxon>
        <taxon>Bacillales</taxon>
        <taxon>Staphylococcaceae</taxon>
        <taxon>Staphylococcus</taxon>
    </lineage>
</organism>
<evidence type="ECO:0000256" key="4">
    <source>
        <dbReference type="ARBA" id="ARBA00093777"/>
    </source>
</evidence>
<evidence type="ECO:0000256" key="2">
    <source>
        <dbReference type="ARBA" id="ARBA00022525"/>
    </source>
</evidence>
<sequence length="194" mass="21410">MNKVGKLLSATVVVSTLVVGSSAAYISTNSTDTQAAEQVQKWGHGEGGASGASAQGTADLKAQTPWYNYEGYTTHDPSFTQDYNFVRALKYDNVTINGYKVNPHTDREPVRSEQVYDTTVDFNSSDEVVGITFLTKPNTISKDTFKEAHVSNQIVNKGEADEGTFLEYQTNAGIYTAYFDKNDKLMKIMINFED</sequence>
<dbReference type="RefSeq" id="WP_115340719.1">
    <property type="nucleotide sequence ID" value="NZ_UHED01000001.1"/>
</dbReference>
<comment type="similarity">
    <text evidence="4">Belongs to the IsaB family.</text>
</comment>
<gene>
    <name evidence="7" type="primary">isaB_3</name>
    <name evidence="7" type="ORF">NCTC7688_02463</name>
</gene>
<proteinExistence type="inferred from homology"/>
<evidence type="ECO:0000313" key="8">
    <source>
        <dbReference type="Proteomes" id="UP000254707"/>
    </source>
</evidence>
<dbReference type="AlphaFoldDB" id="A0A380HP38"/>
<keyword evidence="2" id="KW-0964">Secreted</keyword>
<protein>
    <recommendedName>
        <fullName evidence="5">Immunodominant staphylococcal antigen B</fullName>
    </recommendedName>
</protein>
<comment type="subcellular location">
    <subcellularLocation>
        <location evidence="1">Secreted</location>
    </subcellularLocation>
</comment>
<name>A0A380HP38_STASA</name>
<reference evidence="7 8" key="1">
    <citation type="submission" date="2018-06" db="EMBL/GenBank/DDBJ databases">
        <authorList>
            <consortium name="Pathogen Informatics"/>
            <person name="Doyle S."/>
        </authorList>
    </citation>
    <scope>NUCLEOTIDE SEQUENCE [LARGE SCALE GENOMIC DNA]</scope>
    <source>
        <strain evidence="7 8">NCTC7688</strain>
    </source>
</reference>
<evidence type="ECO:0000256" key="1">
    <source>
        <dbReference type="ARBA" id="ARBA00004613"/>
    </source>
</evidence>
<evidence type="ECO:0000256" key="6">
    <source>
        <dbReference type="SAM" id="SignalP"/>
    </source>
</evidence>
<dbReference type="Proteomes" id="UP000254707">
    <property type="component" value="Unassembled WGS sequence"/>
</dbReference>
<dbReference type="InterPro" id="IPR058086">
    <property type="entry name" value="IsaB"/>
</dbReference>
<feature type="chain" id="PRO_5039136824" description="Immunodominant staphylococcal antigen B" evidence="6">
    <location>
        <begin position="24"/>
        <end position="194"/>
    </location>
</feature>
<feature type="signal peptide" evidence="6">
    <location>
        <begin position="1"/>
        <end position="23"/>
    </location>
</feature>
<dbReference type="NCBIfam" id="NF047686">
    <property type="entry name" value="IsaB_fam"/>
    <property type="match status" value="1"/>
</dbReference>
<evidence type="ECO:0000256" key="5">
    <source>
        <dbReference type="ARBA" id="ARBA00093792"/>
    </source>
</evidence>
<accession>A0A380HP38</accession>
<keyword evidence="3 6" id="KW-0732">Signal</keyword>